<dbReference type="Proteomes" id="UP001224845">
    <property type="component" value="Unassembled WGS sequence"/>
</dbReference>
<feature type="signal peptide" evidence="1">
    <location>
        <begin position="1"/>
        <end position="34"/>
    </location>
</feature>
<reference evidence="2" key="1">
    <citation type="submission" date="2023-07" db="EMBL/GenBank/DDBJ databases">
        <title>Sorghum-associated microbial communities from plants grown in Nebraska, USA.</title>
        <authorList>
            <person name="Schachtman D."/>
        </authorList>
    </citation>
    <scope>NUCLEOTIDE SEQUENCE</scope>
    <source>
        <strain evidence="2">DS3315</strain>
    </source>
</reference>
<feature type="chain" id="PRO_5044015397" evidence="1">
    <location>
        <begin position="35"/>
        <end position="533"/>
    </location>
</feature>
<accession>A0AAW8E991</accession>
<comment type="caution">
    <text evidence="2">The sequence shown here is derived from an EMBL/GenBank/DDBJ whole genome shotgun (WGS) entry which is preliminary data.</text>
</comment>
<organism evidence="2 3">
    <name type="scientific">Variovorax paradoxus</name>
    <dbReference type="NCBI Taxonomy" id="34073"/>
    <lineage>
        <taxon>Bacteria</taxon>
        <taxon>Pseudomonadati</taxon>
        <taxon>Pseudomonadota</taxon>
        <taxon>Betaproteobacteria</taxon>
        <taxon>Burkholderiales</taxon>
        <taxon>Comamonadaceae</taxon>
        <taxon>Variovorax</taxon>
    </lineage>
</organism>
<evidence type="ECO:0000313" key="2">
    <source>
        <dbReference type="EMBL" id="MDP9969425.1"/>
    </source>
</evidence>
<name>A0AAW8E991_VARPD</name>
<protein>
    <submittedName>
        <fullName evidence="2">Uncharacterized protein (DUF1800 family)</fullName>
    </submittedName>
</protein>
<evidence type="ECO:0000313" key="3">
    <source>
        <dbReference type="Proteomes" id="UP001224845"/>
    </source>
</evidence>
<dbReference type="AlphaFoldDB" id="A0AAW8E991"/>
<keyword evidence="1" id="KW-0732">Signal</keyword>
<gene>
    <name evidence="2" type="ORF">J2W39_000653</name>
</gene>
<dbReference type="InterPro" id="IPR014917">
    <property type="entry name" value="DUF1800"/>
</dbReference>
<dbReference type="EMBL" id="JAUSRV010000002">
    <property type="protein sequence ID" value="MDP9969425.1"/>
    <property type="molecule type" value="Genomic_DNA"/>
</dbReference>
<sequence length="533" mass="58724">MAAAASPWLLFSPRRVPMALAACALALLAACAGAPGNHRPLVSVSLPSAPMSEAARLRWLDRVGWGANASSEAQLARRGLPLWMRDQLNPRPAPLPPAAQAQIDAMAISRTPLDQLVTGLDAQRKAADALPDEDQKKAARQAYQRQLNELAREAQQRFVLRALYSPNQLQEQMTWFWMNHFNVNLRKDNIRAMVGDYEESAIRPHALGSFRDLLGATLHHPAMLRYLDNAQNAANRINENYARELMELHTMGVGGGYSQADVQELARVLTGVGVSYQPLDAPPPNVRPALRADYVRRGLFEFNPNRHDYGPKTLLGQPIQSHGLAEADEALDRLARAPATARFISRKLAVYFVSDDPPQALVERMAAAFTRSDGDIAVTLKAMFESPEFAASLGRKFRDPVHYVIAGVRLAYDERVVSNVNPMLGWISRMGEPLYGHETPDGYPLNEAAWASAGQMNTRFEIARAIGANGAVLFRTDDKAPLEKPAFPPLADSHAVRAMQAGLGADTREALAQARNPQEWNTFLLASPELMRR</sequence>
<dbReference type="Pfam" id="PF08811">
    <property type="entry name" value="DUF1800"/>
    <property type="match status" value="1"/>
</dbReference>
<proteinExistence type="predicted"/>
<evidence type="ECO:0000256" key="1">
    <source>
        <dbReference type="SAM" id="SignalP"/>
    </source>
</evidence>